<keyword evidence="2" id="KW-1185">Reference proteome</keyword>
<dbReference type="Proteomes" id="UP000887566">
    <property type="component" value="Unplaced"/>
</dbReference>
<evidence type="ECO:0000313" key="3">
    <source>
        <dbReference type="WBParaSite" id="PSAMB.scaffold280size59529.g4107.t1"/>
    </source>
</evidence>
<accession>A0A914W125</accession>
<dbReference type="WBParaSite" id="PSAMB.scaffold280size59529.g4107.t1">
    <property type="protein sequence ID" value="PSAMB.scaffold280size59529.g4107.t1"/>
    <property type="gene ID" value="PSAMB.scaffold280size59529.g4107"/>
</dbReference>
<evidence type="ECO:0000313" key="2">
    <source>
        <dbReference type="Proteomes" id="UP000887566"/>
    </source>
</evidence>
<feature type="region of interest" description="Disordered" evidence="1">
    <location>
        <begin position="49"/>
        <end position="72"/>
    </location>
</feature>
<sequence>MACFRLYKEMSEERDRSDSRMPLDVPHYHTVFCRTLHALPTILLETEKMETSTTRGRTISENSEGKRIDGRRRSSLADQAIELAHELKDKVVGPSKNRKKSLMKQESQEKFNGLVELMYEANAQDADKKVYPVVKEEDMLAVAAEEFEKFKSQQGVAAPTGTSPPKVHYHHISEIYSH</sequence>
<evidence type="ECO:0000256" key="1">
    <source>
        <dbReference type="SAM" id="MobiDB-lite"/>
    </source>
</evidence>
<protein>
    <submittedName>
        <fullName evidence="3">Uncharacterized protein</fullName>
    </submittedName>
</protein>
<feature type="compositionally biased region" description="Basic and acidic residues" evidence="1">
    <location>
        <begin position="63"/>
        <end position="72"/>
    </location>
</feature>
<proteinExistence type="predicted"/>
<feature type="compositionally biased region" description="Polar residues" evidence="1">
    <location>
        <begin position="51"/>
        <end position="62"/>
    </location>
</feature>
<name>A0A914W125_9BILA</name>
<organism evidence="2 3">
    <name type="scientific">Plectus sambesii</name>
    <dbReference type="NCBI Taxonomy" id="2011161"/>
    <lineage>
        <taxon>Eukaryota</taxon>
        <taxon>Metazoa</taxon>
        <taxon>Ecdysozoa</taxon>
        <taxon>Nematoda</taxon>
        <taxon>Chromadorea</taxon>
        <taxon>Plectida</taxon>
        <taxon>Plectina</taxon>
        <taxon>Plectoidea</taxon>
        <taxon>Plectidae</taxon>
        <taxon>Plectus</taxon>
    </lineage>
</organism>
<dbReference type="AlphaFoldDB" id="A0A914W125"/>
<reference evidence="3" key="1">
    <citation type="submission" date="2022-11" db="UniProtKB">
        <authorList>
            <consortium name="WormBaseParasite"/>
        </authorList>
    </citation>
    <scope>IDENTIFICATION</scope>
</reference>